<dbReference type="PANTHER" id="PTHR43547">
    <property type="entry name" value="TWO-COMPONENT HISTIDINE KINASE"/>
    <property type="match status" value="1"/>
</dbReference>
<dbReference type="Pfam" id="PF00512">
    <property type="entry name" value="HisKA"/>
    <property type="match status" value="1"/>
</dbReference>
<accession>A0ABW8JHC3</accession>
<dbReference type="Pfam" id="PF05226">
    <property type="entry name" value="CHASE2"/>
    <property type="match status" value="1"/>
</dbReference>
<dbReference type="Gene3D" id="3.30.565.10">
    <property type="entry name" value="Histidine kinase-like ATPase, C-terminal domain"/>
    <property type="match status" value="1"/>
</dbReference>
<dbReference type="Proteomes" id="UP001620461">
    <property type="component" value="Unassembled WGS sequence"/>
</dbReference>
<dbReference type="PRINTS" id="PR00344">
    <property type="entry name" value="BCTRLSENSOR"/>
</dbReference>
<dbReference type="RefSeq" id="WP_404546958.1">
    <property type="nucleotide sequence ID" value="NZ_JADIKJ010000009.1"/>
</dbReference>
<proteinExistence type="predicted"/>
<dbReference type="InterPro" id="IPR036890">
    <property type="entry name" value="HATPase_C_sf"/>
</dbReference>
<gene>
    <name evidence="6" type="ORF">ISP15_09140</name>
</gene>
<name>A0ABW8JHC3_9GAMM</name>
<dbReference type="InterPro" id="IPR003594">
    <property type="entry name" value="HATPase_dom"/>
</dbReference>
<evidence type="ECO:0000259" key="5">
    <source>
        <dbReference type="PROSITE" id="PS50109"/>
    </source>
</evidence>
<evidence type="ECO:0000256" key="4">
    <source>
        <dbReference type="SAM" id="Phobius"/>
    </source>
</evidence>
<dbReference type="InterPro" id="IPR007890">
    <property type="entry name" value="CHASE2"/>
</dbReference>
<dbReference type="InterPro" id="IPR036097">
    <property type="entry name" value="HisK_dim/P_sf"/>
</dbReference>
<comment type="catalytic activity">
    <reaction evidence="1">
        <text>ATP + protein L-histidine = ADP + protein N-phospho-L-histidine.</text>
        <dbReference type="EC" id="2.7.13.3"/>
    </reaction>
</comment>
<evidence type="ECO:0000256" key="3">
    <source>
        <dbReference type="ARBA" id="ARBA00022553"/>
    </source>
</evidence>
<feature type="transmembrane region" description="Helical" evidence="4">
    <location>
        <begin position="345"/>
        <end position="364"/>
    </location>
</feature>
<dbReference type="PROSITE" id="PS50109">
    <property type="entry name" value="HIS_KIN"/>
    <property type="match status" value="1"/>
</dbReference>
<dbReference type="EC" id="2.7.13.3" evidence="2"/>
<dbReference type="InterPro" id="IPR017181">
    <property type="entry name" value="Sig_transdc_His_kin_CHASE2"/>
</dbReference>
<dbReference type="CDD" id="cd00082">
    <property type="entry name" value="HisKA"/>
    <property type="match status" value="1"/>
</dbReference>
<keyword evidence="7" id="KW-1185">Reference proteome</keyword>
<dbReference type="InterPro" id="IPR004358">
    <property type="entry name" value="Sig_transdc_His_kin-like_C"/>
</dbReference>
<dbReference type="PANTHER" id="PTHR43547:SF2">
    <property type="entry name" value="HYBRID SIGNAL TRANSDUCTION HISTIDINE KINASE C"/>
    <property type="match status" value="1"/>
</dbReference>
<keyword evidence="4" id="KW-0812">Transmembrane</keyword>
<dbReference type="Pfam" id="PF02518">
    <property type="entry name" value="HATPase_c"/>
    <property type="match status" value="1"/>
</dbReference>
<evidence type="ECO:0000256" key="1">
    <source>
        <dbReference type="ARBA" id="ARBA00000085"/>
    </source>
</evidence>
<dbReference type="SUPFAM" id="SSF55874">
    <property type="entry name" value="ATPase domain of HSP90 chaperone/DNA topoisomerase II/histidine kinase"/>
    <property type="match status" value="1"/>
</dbReference>
<dbReference type="EMBL" id="JADIKJ010000009">
    <property type="protein sequence ID" value="MFK2900499.1"/>
    <property type="molecule type" value="Genomic_DNA"/>
</dbReference>
<dbReference type="SMART" id="SM01080">
    <property type="entry name" value="CHASE2"/>
    <property type="match status" value="1"/>
</dbReference>
<dbReference type="PIRSF" id="PIRSF037347">
    <property type="entry name" value="STHK_CHASE2_PAS_prd"/>
    <property type="match status" value="1"/>
</dbReference>
<dbReference type="CDD" id="cd00075">
    <property type="entry name" value="HATPase"/>
    <property type="match status" value="1"/>
</dbReference>
<feature type="domain" description="Histidine kinase" evidence="5">
    <location>
        <begin position="541"/>
        <end position="758"/>
    </location>
</feature>
<feature type="transmembrane region" description="Helical" evidence="4">
    <location>
        <begin position="322"/>
        <end position="339"/>
    </location>
</feature>
<keyword evidence="4" id="KW-1133">Transmembrane helix</keyword>
<organism evidence="6 7">
    <name type="scientific">Dyella jejuensis</name>
    <dbReference type="NCBI Taxonomy" id="1432009"/>
    <lineage>
        <taxon>Bacteria</taxon>
        <taxon>Pseudomonadati</taxon>
        <taxon>Pseudomonadota</taxon>
        <taxon>Gammaproteobacteria</taxon>
        <taxon>Lysobacterales</taxon>
        <taxon>Rhodanobacteraceae</taxon>
        <taxon>Dyella</taxon>
    </lineage>
</organism>
<dbReference type="SMART" id="SM00388">
    <property type="entry name" value="HisKA"/>
    <property type="match status" value="1"/>
</dbReference>
<dbReference type="SUPFAM" id="SSF47384">
    <property type="entry name" value="Homodimeric domain of signal transducing histidine kinase"/>
    <property type="match status" value="1"/>
</dbReference>
<dbReference type="Gene3D" id="1.10.287.130">
    <property type="match status" value="1"/>
</dbReference>
<sequence>MLPLRAIVRRLSRTAKARILFIGFVLVLAALSGHPLGASMSGALDKVLFDLSTRWFSHPGTQQVAVVLIDGKTLREYGTDGLTARTGELLERLDRAASVTLDYALASDTHTGELAAVMARNGNVVLPVSGNALEQSADALPTLLRAQAAGRGQRHFTVGHYGAVNGFVPYLPPAQGATPNIVLEAIRVAGAQHARPQAHQRAYALSVAATRKDAVLVMMSDPAHVPQYSFSDVIDGRVPADAFASKMVFVGDAVGEDAGFRISSLHMDAVSRAQLDALVADAVVSGNMASELPVYMAIPIYLAIALGMVLICLLVRGGWMHAAAYAWGVLMLLLPMLLLGSLHRWLGLGLLPLVCVLIYAHFAWERLRRTQNLLQREIGKLRAIRATVGVAAAGGAAPPPMQARRDPLEQIRHAMREIRAWQSTFVSMINQLPYPVFVVDNGQVSVWNAKAAEMMAAPGEDGMSLPEVQRLVATHCSGEESASEEVTLGGREHMLLYVPYASADSSLHPGVAEGRASFLACLIDIAGIKEGVTHDRQALRHIAHDLRSPLSTILSLIEERAEGHRRDAPPDRAFLDDLRRQADYSLRVAKDFLQLSRAEQLRRDAFAPVALLDMAAEAIDQLWPAAENKSIELIGPECGLDDTLLRGNADMLIRALVNVIDNALKYSPPHTTITLRIVDDGDSGMLLHIVDQGIGIAEEDLAHLFDPFFQVAGKPEVDMGVGLGLPFVKTVIERHGGSITVASQPGQGTDVRIALPRA</sequence>
<dbReference type="InterPro" id="IPR003661">
    <property type="entry name" value="HisK_dim/P_dom"/>
</dbReference>
<protein>
    <recommendedName>
        <fullName evidence="2">histidine kinase</fullName>
        <ecNumber evidence="2">2.7.13.3</ecNumber>
    </recommendedName>
</protein>
<evidence type="ECO:0000313" key="7">
    <source>
        <dbReference type="Proteomes" id="UP001620461"/>
    </source>
</evidence>
<evidence type="ECO:0000313" key="6">
    <source>
        <dbReference type="EMBL" id="MFK2900499.1"/>
    </source>
</evidence>
<reference evidence="6 7" key="1">
    <citation type="submission" date="2020-10" db="EMBL/GenBank/DDBJ databases">
        <title>Phylogeny of dyella-like bacteria.</title>
        <authorList>
            <person name="Fu J."/>
        </authorList>
    </citation>
    <scope>NUCLEOTIDE SEQUENCE [LARGE SCALE GENOMIC DNA]</scope>
    <source>
        <strain evidence="6 7">JP1</strain>
    </source>
</reference>
<feature type="transmembrane region" description="Helical" evidence="4">
    <location>
        <begin position="294"/>
        <end position="315"/>
    </location>
</feature>
<dbReference type="SMART" id="SM00387">
    <property type="entry name" value="HATPase_c"/>
    <property type="match status" value="1"/>
</dbReference>
<comment type="caution">
    <text evidence="6">The sequence shown here is derived from an EMBL/GenBank/DDBJ whole genome shotgun (WGS) entry which is preliminary data.</text>
</comment>
<keyword evidence="4" id="KW-0472">Membrane</keyword>
<dbReference type="InterPro" id="IPR005467">
    <property type="entry name" value="His_kinase_dom"/>
</dbReference>
<evidence type="ECO:0000256" key="2">
    <source>
        <dbReference type="ARBA" id="ARBA00012438"/>
    </source>
</evidence>
<keyword evidence="3" id="KW-0597">Phosphoprotein</keyword>